<evidence type="ECO:0000313" key="1">
    <source>
        <dbReference type="EMBL" id="KZT50612.1"/>
    </source>
</evidence>
<name>A0A165CDA3_9BASI</name>
<dbReference type="Proteomes" id="UP000076842">
    <property type="component" value="Unassembled WGS sequence"/>
</dbReference>
<sequence>MGIGCEKRLLCIRGCTSGACAGQQGSYCICVSAEQGVRVIHASIRLKCSRCLRLHTRAVHTGRGSRTTSAPHQA</sequence>
<dbReference type="InParanoid" id="A0A165CDA3"/>
<proteinExistence type="predicted"/>
<protein>
    <submittedName>
        <fullName evidence="1">Uncharacterized protein</fullName>
    </submittedName>
</protein>
<dbReference type="EMBL" id="KV424157">
    <property type="protein sequence ID" value="KZT50612.1"/>
    <property type="molecule type" value="Genomic_DNA"/>
</dbReference>
<reference evidence="1 2" key="1">
    <citation type="journal article" date="2016" name="Mol. Biol. Evol.">
        <title>Comparative Genomics of Early-Diverging Mushroom-Forming Fungi Provides Insights into the Origins of Lignocellulose Decay Capabilities.</title>
        <authorList>
            <person name="Nagy L.G."/>
            <person name="Riley R."/>
            <person name="Tritt A."/>
            <person name="Adam C."/>
            <person name="Daum C."/>
            <person name="Floudas D."/>
            <person name="Sun H."/>
            <person name="Yadav J.S."/>
            <person name="Pangilinan J."/>
            <person name="Larsson K.H."/>
            <person name="Matsuura K."/>
            <person name="Barry K."/>
            <person name="Labutti K."/>
            <person name="Kuo R."/>
            <person name="Ohm R.A."/>
            <person name="Bhattacharya S.S."/>
            <person name="Shirouzu T."/>
            <person name="Yoshinaga Y."/>
            <person name="Martin F.M."/>
            <person name="Grigoriev I.V."/>
            <person name="Hibbett D.S."/>
        </authorList>
    </citation>
    <scope>NUCLEOTIDE SEQUENCE [LARGE SCALE GENOMIC DNA]</scope>
    <source>
        <strain evidence="1 2">HHB12733</strain>
    </source>
</reference>
<dbReference type="AlphaFoldDB" id="A0A165CDA3"/>
<evidence type="ECO:0000313" key="2">
    <source>
        <dbReference type="Proteomes" id="UP000076842"/>
    </source>
</evidence>
<accession>A0A165CDA3</accession>
<organism evidence="1 2">
    <name type="scientific">Calocera cornea HHB12733</name>
    <dbReference type="NCBI Taxonomy" id="1353952"/>
    <lineage>
        <taxon>Eukaryota</taxon>
        <taxon>Fungi</taxon>
        <taxon>Dikarya</taxon>
        <taxon>Basidiomycota</taxon>
        <taxon>Agaricomycotina</taxon>
        <taxon>Dacrymycetes</taxon>
        <taxon>Dacrymycetales</taxon>
        <taxon>Dacrymycetaceae</taxon>
        <taxon>Calocera</taxon>
    </lineage>
</organism>
<keyword evidence="2" id="KW-1185">Reference proteome</keyword>
<gene>
    <name evidence="1" type="ORF">CALCODRAFT_179306</name>
</gene>